<dbReference type="InterPro" id="IPR051910">
    <property type="entry name" value="ComF/GntX_DNA_util-trans"/>
</dbReference>
<name>A0A955L2N7_9BACT</name>
<dbReference type="AlphaFoldDB" id="A0A955L2N7"/>
<dbReference type="Pfam" id="PF00156">
    <property type="entry name" value="Pribosyltran"/>
    <property type="match status" value="1"/>
</dbReference>
<evidence type="ECO:0000259" key="2">
    <source>
        <dbReference type="Pfam" id="PF00156"/>
    </source>
</evidence>
<dbReference type="Gene3D" id="3.40.50.2020">
    <property type="match status" value="1"/>
</dbReference>
<dbReference type="EMBL" id="JAGQLG010000005">
    <property type="protein sequence ID" value="MCA9381800.1"/>
    <property type="molecule type" value="Genomic_DNA"/>
</dbReference>
<gene>
    <name evidence="3" type="ORF">KC660_00135</name>
</gene>
<comment type="caution">
    <text evidence="3">The sequence shown here is derived from an EMBL/GenBank/DDBJ whole genome shotgun (WGS) entry which is preliminary data.</text>
</comment>
<proteinExistence type="inferred from homology"/>
<dbReference type="CDD" id="cd06223">
    <property type="entry name" value="PRTases_typeI"/>
    <property type="match status" value="1"/>
</dbReference>
<comment type="similarity">
    <text evidence="1">Belongs to the ComF/GntX family.</text>
</comment>
<evidence type="ECO:0000313" key="3">
    <source>
        <dbReference type="EMBL" id="MCA9381800.1"/>
    </source>
</evidence>
<feature type="domain" description="Phosphoribosyltransferase" evidence="2">
    <location>
        <begin position="46"/>
        <end position="128"/>
    </location>
</feature>
<evidence type="ECO:0000313" key="4">
    <source>
        <dbReference type="Proteomes" id="UP000782843"/>
    </source>
</evidence>
<sequence length="130" mass="14793">MLENNSLRELSHSNTIITCVPIHISRKRWRGFNQSELLAKEIAKQKNLEFLQLLKKGTNTLPQVGLNKKQREANLKNTFEFNYTKVTKTNQIVLVDDIITTGTTLIECTRTLRNAGFKGQISAVTFTRGT</sequence>
<dbReference type="PANTHER" id="PTHR47505">
    <property type="entry name" value="DNA UTILIZATION PROTEIN YHGH"/>
    <property type="match status" value="1"/>
</dbReference>
<dbReference type="Proteomes" id="UP000782843">
    <property type="component" value="Unassembled WGS sequence"/>
</dbReference>
<organism evidence="3 4">
    <name type="scientific">Candidatus Dojkabacteria bacterium</name>
    <dbReference type="NCBI Taxonomy" id="2099670"/>
    <lineage>
        <taxon>Bacteria</taxon>
        <taxon>Candidatus Dojkabacteria</taxon>
    </lineage>
</organism>
<protein>
    <submittedName>
        <fullName evidence="3">ComF family protein</fullName>
    </submittedName>
</protein>
<evidence type="ECO:0000256" key="1">
    <source>
        <dbReference type="ARBA" id="ARBA00008007"/>
    </source>
</evidence>
<reference evidence="3" key="2">
    <citation type="journal article" date="2021" name="Microbiome">
        <title>Successional dynamics and alternative stable states in a saline activated sludge microbial community over 9 years.</title>
        <authorList>
            <person name="Wang Y."/>
            <person name="Ye J."/>
            <person name="Ju F."/>
            <person name="Liu L."/>
            <person name="Boyd J.A."/>
            <person name="Deng Y."/>
            <person name="Parks D.H."/>
            <person name="Jiang X."/>
            <person name="Yin X."/>
            <person name="Woodcroft B.J."/>
            <person name="Tyson G.W."/>
            <person name="Hugenholtz P."/>
            <person name="Polz M.F."/>
            <person name="Zhang T."/>
        </authorList>
    </citation>
    <scope>NUCLEOTIDE SEQUENCE</scope>
    <source>
        <strain evidence="3">HKST-UBA10</strain>
    </source>
</reference>
<dbReference type="SUPFAM" id="SSF53271">
    <property type="entry name" value="PRTase-like"/>
    <property type="match status" value="1"/>
</dbReference>
<accession>A0A955L2N7</accession>
<dbReference type="InterPro" id="IPR029057">
    <property type="entry name" value="PRTase-like"/>
</dbReference>
<dbReference type="PANTHER" id="PTHR47505:SF1">
    <property type="entry name" value="DNA UTILIZATION PROTEIN YHGH"/>
    <property type="match status" value="1"/>
</dbReference>
<dbReference type="InterPro" id="IPR000836">
    <property type="entry name" value="PRTase_dom"/>
</dbReference>
<reference evidence="3" key="1">
    <citation type="submission" date="2020-04" db="EMBL/GenBank/DDBJ databases">
        <authorList>
            <person name="Zhang T."/>
        </authorList>
    </citation>
    <scope>NUCLEOTIDE SEQUENCE</scope>
    <source>
        <strain evidence="3">HKST-UBA10</strain>
    </source>
</reference>